<protein>
    <submittedName>
        <fullName evidence="1">Uncharacterized protein</fullName>
    </submittedName>
</protein>
<dbReference type="InParanoid" id="A0A1X7UUS1"/>
<name>A0A1X7UUS1_AMPQE</name>
<reference evidence="1" key="1">
    <citation type="submission" date="2017-05" db="UniProtKB">
        <authorList>
            <consortium name="EnsemblMetazoa"/>
        </authorList>
    </citation>
    <scope>IDENTIFICATION</scope>
</reference>
<dbReference type="AlphaFoldDB" id="A0A1X7UUS1"/>
<evidence type="ECO:0000313" key="1">
    <source>
        <dbReference type="EnsemblMetazoa" id="Aqu2.1.31132_001"/>
    </source>
</evidence>
<dbReference type="PANTHER" id="PTHR47510">
    <property type="entry name" value="REVERSE TRANSCRIPTASE DOMAIN-CONTAINING PROTEIN"/>
    <property type="match status" value="1"/>
</dbReference>
<dbReference type="EnsemblMetazoa" id="Aqu2.1.31132_001">
    <property type="protein sequence ID" value="Aqu2.1.31132_001"/>
    <property type="gene ID" value="Aqu2.1.31132"/>
</dbReference>
<dbReference type="OMA" id="MYSHIYH"/>
<accession>A0A1X7UUS1</accession>
<proteinExistence type="predicted"/>
<dbReference type="STRING" id="400682.A0A1X7UUS1"/>
<organism evidence="1">
    <name type="scientific">Amphimedon queenslandica</name>
    <name type="common">Sponge</name>
    <dbReference type="NCBI Taxonomy" id="400682"/>
    <lineage>
        <taxon>Eukaryota</taxon>
        <taxon>Metazoa</taxon>
        <taxon>Porifera</taxon>
        <taxon>Demospongiae</taxon>
        <taxon>Heteroscleromorpha</taxon>
        <taxon>Haplosclerida</taxon>
        <taxon>Niphatidae</taxon>
        <taxon>Amphimedon</taxon>
    </lineage>
</organism>
<dbReference type="PANTHER" id="PTHR47510:SF3">
    <property type="entry name" value="ENDO_EXONUCLEASE_PHOSPHATASE DOMAIN-CONTAINING PROTEIN"/>
    <property type="match status" value="1"/>
</dbReference>
<sequence length="95" mass="11079">LPQEWCTHLVKPIFKCCDRTDVCDYRPIALLPVISKVLERVVYNHLFNHVSCRILPSQIGFRPSRFTIQEVLLMLSDMYSALDKKSSVDCVYLDF</sequence>